<sequence length="365" mass="41102">MQSNLFIVLVFVIFGNVVFSANSDGKDFVFNFVCYDPYFNSAITTTVIVIPSYNDSICTFEYTQKSKNKVVSIQKTASYGKTNEISFDHNQVLLRTYASNGEIKDFAVKDFRIFASCTEEYTDLFNIPSISNAGNKYTFSMTSADYDQKGWVTILPITQLNSIKVNIVGYADGALFSNETVEYDTTIGQNQHYIAIVPLYEYDFNSSITISASSNFFVTYINPFASTSNNPDAPCGTSCYRDYTTFMMMPVVEKKCNDIISPSDQRMITNDFTTRLYVSPPSVPYDCNETFTMNIYDKEDNINGYQEIITSMGSSTIELTDKSEMASSTNAGQMPMYRLGSVLNHPDSLTAYGHFTHYVPSVQEW</sequence>
<evidence type="ECO:0000313" key="1">
    <source>
        <dbReference type="Proteomes" id="UP000095286"/>
    </source>
</evidence>
<proteinExistence type="predicted"/>
<protein>
    <submittedName>
        <fullName evidence="2">CUB_2 domain-containing protein</fullName>
    </submittedName>
</protein>
<name>A0AC35TRW0_9BILA</name>
<organism evidence="1 2">
    <name type="scientific">Rhabditophanes sp. KR3021</name>
    <dbReference type="NCBI Taxonomy" id="114890"/>
    <lineage>
        <taxon>Eukaryota</taxon>
        <taxon>Metazoa</taxon>
        <taxon>Ecdysozoa</taxon>
        <taxon>Nematoda</taxon>
        <taxon>Chromadorea</taxon>
        <taxon>Rhabditida</taxon>
        <taxon>Tylenchina</taxon>
        <taxon>Panagrolaimomorpha</taxon>
        <taxon>Strongyloidoidea</taxon>
        <taxon>Alloionematidae</taxon>
        <taxon>Rhabditophanes</taxon>
    </lineage>
</organism>
<dbReference type="Proteomes" id="UP000095286">
    <property type="component" value="Unplaced"/>
</dbReference>
<evidence type="ECO:0000313" key="2">
    <source>
        <dbReference type="WBParaSite" id="RSKR_0000336575.1"/>
    </source>
</evidence>
<dbReference type="WBParaSite" id="RSKR_0000336575.1">
    <property type="protein sequence ID" value="RSKR_0000336575.1"/>
    <property type="gene ID" value="RSKR_0000336575"/>
</dbReference>
<accession>A0AC35TRW0</accession>
<reference evidence="2" key="1">
    <citation type="submission" date="2016-11" db="UniProtKB">
        <authorList>
            <consortium name="WormBaseParasite"/>
        </authorList>
    </citation>
    <scope>IDENTIFICATION</scope>
    <source>
        <strain evidence="2">KR3021</strain>
    </source>
</reference>